<dbReference type="Gene3D" id="3.40.50.720">
    <property type="entry name" value="NAD(P)-binding Rossmann-like Domain"/>
    <property type="match status" value="1"/>
</dbReference>
<dbReference type="EMBL" id="KN847535">
    <property type="protein sequence ID" value="KIW06224.1"/>
    <property type="molecule type" value="Genomic_DNA"/>
</dbReference>
<comment type="similarity">
    <text evidence="1 4">Belongs to the short-chain dehydrogenases/reductases (SDR) family.</text>
</comment>
<dbReference type="GeneID" id="27310673"/>
<dbReference type="GO" id="GO:0004806">
    <property type="term" value="F:triacylglycerol lipase activity"/>
    <property type="evidence" value="ECO:0007669"/>
    <property type="project" value="TreeGrafter"/>
</dbReference>
<keyword evidence="5" id="KW-1133">Transmembrane helix</keyword>
<dbReference type="PANTHER" id="PTHR44169:SF6">
    <property type="entry name" value="NADPH-DEPENDENT 1-ACYLDIHYDROXYACETONE PHOSPHATE REDUCTASE"/>
    <property type="match status" value="1"/>
</dbReference>
<keyword evidence="3" id="KW-0560">Oxidoreductase</keyword>
<dbReference type="InterPro" id="IPR020904">
    <property type="entry name" value="Sc_DH/Rdtase_CS"/>
</dbReference>
<dbReference type="FunCoup" id="A0A0D2B4Q8">
    <property type="interactions" value="250"/>
</dbReference>
<evidence type="ECO:0000256" key="5">
    <source>
        <dbReference type="SAM" id="Phobius"/>
    </source>
</evidence>
<dbReference type="HOGENOM" id="CLU_010194_2_9_1"/>
<dbReference type="PRINTS" id="PR00080">
    <property type="entry name" value="SDRFAMILY"/>
</dbReference>
<feature type="transmembrane region" description="Helical" evidence="5">
    <location>
        <begin position="241"/>
        <end position="266"/>
    </location>
</feature>
<dbReference type="PRINTS" id="PR00081">
    <property type="entry name" value="GDHRDH"/>
</dbReference>
<sequence length="285" mass="31599">MTSPKRPKFVLITGCSKGGIGYALAREFSAKGMQVIATARSKEKIADLGPLGITLLSLDVDDPASIAQLKVDVTRITDGKLDILVNNAGRNYTVPALDIDFAEVEQTFRTNVFGVMRMCQAFAPLLIEARGTIVQIGSVAAIMPYVFGSVYNASKAALHQYSNTLRVELAPFGVKVVTIVTGGVKSNIANIDRVLPEDSYYLPIAKEYARRVKHSQEMGIPNEQYAKYVVPKVLKNRSRQIWGGFGAWWIWFASTFLPMSLLDIVFTRMFNLWKLKQANTKKKLT</sequence>
<dbReference type="RefSeq" id="XP_016216093.1">
    <property type="nucleotide sequence ID" value="XM_016355787.1"/>
</dbReference>
<evidence type="ECO:0008006" key="8">
    <source>
        <dbReference type="Google" id="ProtNLM"/>
    </source>
</evidence>
<dbReference type="OrthoDB" id="2102561at2759"/>
<accession>A0A0D2B4Q8</accession>
<keyword evidence="2" id="KW-0521">NADP</keyword>
<keyword evidence="5" id="KW-0472">Membrane</keyword>
<dbReference type="InParanoid" id="A0A0D2B4Q8"/>
<evidence type="ECO:0000256" key="4">
    <source>
        <dbReference type="RuleBase" id="RU000363"/>
    </source>
</evidence>
<keyword evidence="5" id="KW-0812">Transmembrane</keyword>
<evidence type="ECO:0000256" key="1">
    <source>
        <dbReference type="ARBA" id="ARBA00006484"/>
    </source>
</evidence>
<dbReference type="SUPFAM" id="SSF51735">
    <property type="entry name" value="NAD(P)-binding Rossmann-fold domains"/>
    <property type="match status" value="1"/>
</dbReference>
<proteinExistence type="inferred from homology"/>
<gene>
    <name evidence="6" type="ORF">PV09_02700</name>
</gene>
<dbReference type="Pfam" id="PF00106">
    <property type="entry name" value="adh_short"/>
    <property type="match status" value="1"/>
</dbReference>
<dbReference type="GO" id="GO:0019433">
    <property type="term" value="P:triglyceride catabolic process"/>
    <property type="evidence" value="ECO:0007669"/>
    <property type="project" value="TreeGrafter"/>
</dbReference>
<dbReference type="InterPro" id="IPR002347">
    <property type="entry name" value="SDR_fam"/>
</dbReference>
<dbReference type="STRING" id="253628.A0A0D2B4Q8"/>
<evidence type="ECO:0000256" key="3">
    <source>
        <dbReference type="ARBA" id="ARBA00023002"/>
    </source>
</evidence>
<keyword evidence="7" id="KW-1185">Reference proteome</keyword>
<organism evidence="6 7">
    <name type="scientific">Verruconis gallopava</name>
    <dbReference type="NCBI Taxonomy" id="253628"/>
    <lineage>
        <taxon>Eukaryota</taxon>
        <taxon>Fungi</taxon>
        <taxon>Dikarya</taxon>
        <taxon>Ascomycota</taxon>
        <taxon>Pezizomycotina</taxon>
        <taxon>Dothideomycetes</taxon>
        <taxon>Pleosporomycetidae</taxon>
        <taxon>Venturiales</taxon>
        <taxon>Sympoventuriaceae</taxon>
        <taxon>Verruconis</taxon>
    </lineage>
</organism>
<dbReference type="VEuPathDB" id="FungiDB:PV09_02700"/>
<dbReference type="InterPro" id="IPR036291">
    <property type="entry name" value="NAD(P)-bd_dom_sf"/>
</dbReference>
<reference evidence="6 7" key="1">
    <citation type="submission" date="2015-01" db="EMBL/GenBank/DDBJ databases">
        <title>The Genome Sequence of Ochroconis gallopava CBS43764.</title>
        <authorList>
            <consortium name="The Broad Institute Genomics Platform"/>
            <person name="Cuomo C."/>
            <person name="de Hoog S."/>
            <person name="Gorbushina A."/>
            <person name="Stielow B."/>
            <person name="Teixiera M."/>
            <person name="Abouelleil A."/>
            <person name="Chapman S.B."/>
            <person name="Priest M."/>
            <person name="Young S.K."/>
            <person name="Wortman J."/>
            <person name="Nusbaum C."/>
            <person name="Birren B."/>
        </authorList>
    </citation>
    <scope>NUCLEOTIDE SEQUENCE [LARGE SCALE GENOMIC DNA]</scope>
    <source>
        <strain evidence="6 7">CBS 43764</strain>
    </source>
</reference>
<dbReference type="CDD" id="cd05374">
    <property type="entry name" value="17beta-HSD-like_SDR_c"/>
    <property type="match status" value="1"/>
</dbReference>
<dbReference type="GO" id="GO:0006654">
    <property type="term" value="P:phosphatidic acid biosynthetic process"/>
    <property type="evidence" value="ECO:0007669"/>
    <property type="project" value="TreeGrafter"/>
</dbReference>
<dbReference type="GO" id="GO:0005811">
    <property type="term" value="C:lipid droplet"/>
    <property type="evidence" value="ECO:0007669"/>
    <property type="project" value="TreeGrafter"/>
</dbReference>
<dbReference type="FunFam" id="3.40.50.720:FF:000261">
    <property type="entry name" value="NADPH-dependent 1-acyldihydroxyacetone phosphate reductase"/>
    <property type="match status" value="1"/>
</dbReference>
<evidence type="ECO:0000313" key="7">
    <source>
        <dbReference type="Proteomes" id="UP000053259"/>
    </source>
</evidence>
<dbReference type="Proteomes" id="UP000053259">
    <property type="component" value="Unassembled WGS sequence"/>
</dbReference>
<evidence type="ECO:0000256" key="2">
    <source>
        <dbReference type="ARBA" id="ARBA00022857"/>
    </source>
</evidence>
<dbReference type="AlphaFoldDB" id="A0A0D2B4Q8"/>
<evidence type="ECO:0000313" key="6">
    <source>
        <dbReference type="EMBL" id="KIW06224.1"/>
    </source>
</evidence>
<dbReference type="PROSITE" id="PS00061">
    <property type="entry name" value="ADH_SHORT"/>
    <property type="match status" value="1"/>
</dbReference>
<dbReference type="PANTHER" id="PTHR44169">
    <property type="entry name" value="NADPH-DEPENDENT 1-ACYLDIHYDROXYACETONE PHOSPHATE REDUCTASE"/>
    <property type="match status" value="1"/>
</dbReference>
<dbReference type="GO" id="GO:0000140">
    <property type="term" value="F:acylglycerone-phosphate reductase (NADP+) activity"/>
    <property type="evidence" value="ECO:0007669"/>
    <property type="project" value="TreeGrafter"/>
</dbReference>
<protein>
    <recommendedName>
        <fullName evidence="8">NADPH-dependent 1-acyldihydroxyacetone phosphate reductase</fullName>
    </recommendedName>
</protein>
<name>A0A0D2B4Q8_9PEZI</name>
<dbReference type="GO" id="GO:0005783">
    <property type="term" value="C:endoplasmic reticulum"/>
    <property type="evidence" value="ECO:0007669"/>
    <property type="project" value="TreeGrafter"/>
</dbReference>